<feature type="region of interest" description="Disordered" evidence="1">
    <location>
        <begin position="28"/>
        <end position="55"/>
    </location>
</feature>
<feature type="compositionally biased region" description="Pro residues" evidence="1">
    <location>
        <begin position="178"/>
        <end position="188"/>
    </location>
</feature>
<feature type="compositionally biased region" description="Polar residues" evidence="1">
    <location>
        <begin position="86"/>
        <end position="100"/>
    </location>
</feature>
<dbReference type="OrthoDB" id="10463371at2759"/>
<proteinExistence type="predicted"/>
<reference evidence="2 3" key="1">
    <citation type="journal article" date="2013" name="PLoS Genet.">
        <title>The genome and development-dependent transcriptomes of Pyronema confluens: a window into fungal evolution.</title>
        <authorList>
            <person name="Traeger S."/>
            <person name="Altegoer F."/>
            <person name="Freitag M."/>
            <person name="Gabaldon T."/>
            <person name="Kempken F."/>
            <person name="Kumar A."/>
            <person name="Marcet-Houben M."/>
            <person name="Poggeler S."/>
            <person name="Stajich J.E."/>
            <person name="Nowrousian M."/>
        </authorList>
    </citation>
    <scope>NUCLEOTIDE SEQUENCE [LARGE SCALE GENOMIC DNA]</scope>
    <source>
        <strain evidence="3">CBS 100304</strain>
        <tissue evidence="2">Vegetative mycelium</tissue>
    </source>
</reference>
<feature type="region of interest" description="Disordered" evidence="1">
    <location>
        <begin position="70"/>
        <end position="477"/>
    </location>
</feature>
<feature type="compositionally biased region" description="Polar residues" evidence="1">
    <location>
        <begin position="334"/>
        <end position="363"/>
    </location>
</feature>
<accession>U4LDN0</accession>
<sequence>MPGPPRPFPPDNPPSRTTSFIRSATDIIKFGRRPPKPPQLVISAPWADEETRNKPIMKTSVSLPVAMARQAAQNAGSGDASAASSLYTLSPQSSRNTQGSRFHGNQEVSLQDLIYDEEFGPPPAPDHRRGPPGASFHSGARRFFGPEADEEVALSRPGSRASMRIGPPTTTNSEAQPLPDPIDSPPPRGRFGQWFSGSRPSSSAGTPEKRRDLTPSPQKGILSKSRPSSPLKHSFNFGFEENKPQIPSPPTPKPPHSPHTPHHLPVPRSPTPPRGLRGTQSLSPLVERPHRYEDIPPIPPIPANAYHLSPRSASPYATPQERMEATKVPAGSPITPSASKASIYTTPMTTPSRPGRLQQSPMAENNPYRATAGMNSNKSTPAVNKEVPRGSPSKFAQQEQRSPTIDFQKYPRSPSPQKWASPLTTSPSATLSTFHPLPPTPPKMDTPTRQGRTRGRSTPLAWVAEEYKERDDNEEEPLIPGIPVMEAIERSGSPSLFVSPFGSPVISAAGSIIDSPAFDSPIYSAPGSPQGYLIGDEPVQTADAAVSTDDNEPPRPRRRMEVRINTDNLPPGLTALEIAINAAEACRGVGIELQKIKVGMHKFVVDDDGNVLRSNLRDVQAAMMGVRRGEEWYLD</sequence>
<feature type="compositionally biased region" description="Pro residues" evidence="1">
    <location>
        <begin position="246"/>
        <end position="258"/>
    </location>
</feature>
<evidence type="ECO:0000313" key="2">
    <source>
        <dbReference type="EMBL" id="CCX29963.1"/>
    </source>
</evidence>
<feature type="compositionally biased region" description="Low complexity" evidence="1">
    <location>
        <begin position="420"/>
        <end position="433"/>
    </location>
</feature>
<evidence type="ECO:0000313" key="3">
    <source>
        <dbReference type="Proteomes" id="UP000018144"/>
    </source>
</evidence>
<name>U4LDN0_PYROM</name>
<gene>
    <name evidence="2" type="ORF">PCON_07760</name>
</gene>
<keyword evidence="3" id="KW-1185">Reference proteome</keyword>
<protein>
    <submittedName>
        <fullName evidence="2">Uncharacterized protein</fullName>
    </submittedName>
</protein>
<dbReference type="EMBL" id="HF935393">
    <property type="protein sequence ID" value="CCX29963.1"/>
    <property type="molecule type" value="Genomic_DNA"/>
</dbReference>
<dbReference type="AlphaFoldDB" id="U4LDN0"/>
<feature type="compositionally biased region" description="Polar residues" evidence="1">
    <location>
        <begin position="373"/>
        <end position="382"/>
    </location>
</feature>
<dbReference type="Proteomes" id="UP000018144">
    <property type="component" value="Unassembled WGS sequence"/>
</dbReference>
<feature type="compositionally biased region" description="Polar residues" evidence="1">
    <location>
        <begin position="195"/>
        <end position="205"/>
    </location>
</feature>
<feature type="compositionally biased region" description="Low complexity" evidence="1">
    <location>
        <begin position="70"/>
        <end position="85"/>
    </location>
</feature>
<organism evidence="2 3">
    <name type="scientific">Pyronema omphalodes (strain CBS 100304)</name>
    <name type="common">Pyronema confluens</name>
    <dbReference type="NCBI Taxonomy" id="1076935"/>
    <lineage>
        <taxon>Eukaryota</taxon>
        <taxon>Fungi</taxon>
        <taxon>Dikarya</taxon>
        <taxon>Ascomycota</taxon>
        <taxon>Pezizomycotina</taxon>
        <taxon>Pezizomycetes</taxon>
        <taxon>Pezizales</taxon>
        <taxon>Pyronemataceae</taxon>
        <taxon>Pyronema</taxon>
    </lineage>
</organism>
<evidence type="ECO:0000256" key="1">
    <source>
        <dbReference type="SAM" id="MobiDB-lite"/>
    </source>
</evidence>
<feature type="compositionally biased region" description="Polar residues" evidence="1">
    <location>
        <begin position="394"/>
        <end position="405"/>
    </location>
</feature>